<feature type="region of interest" description="Disordered" evidence="1">
    <location>
        <begin position="328"/>
        <end position="484"/>
    </location>
</feature>
<keyword evidence="3" id="KW-1185">Reference proteome</keyword>
<dbReference type="OrthoDB" id="8954214at2759"/>
<feature type="compositionally biased region" description="Low complexity" evidence="1">
    <location>
        <begin position="1133"/>
        <end position="1165"/>
    </location>
</feature>
<evidence type="ECO:0000313" key="2">
    <source>
        <dbReference type="EMBL" id="KAG8431914.1"/>
    </source>
</evidence>
<comment type="caution">
    <text evidence="2">The sequence shown here is derived from an EMBL/GenBank/DDBJ whole genome shotgun (WGS) entry which is preliminary data.</text>
</comment>
<dbReference type="PANTHER" id="PTHR22017:SF0">
    <property type="entry name" value="PHOTORECEPTOR CILIUM ACTIN REGULATOR"/>
    <property type="match status" value="1"/>
</dbReference>
<feature type="compositionally biased region" description="Polar residues" evidence="1">
    <location>
        <begin position="416"/>
        <end position="434"/>
    </location>
</feature>
<feature type="compositionally biased region" description="Pro residues" evidence="1">
    <location>
        <begin position="1121"/>
        <end position="1132"/>
    </location>
</feature>
<feature type="region of interest" description="Disordered" evidence="1">
    <location>
        <begin position="728"/>
        <end position="757"/>
    </location>
</feature>
<proteinExistence type="predicted"/>
<evidence type="ECO:0000313" key="3">
    <source>
        <dbReference type="Proteomes" id="UP000812440"/>
    </source>
</evidence>
<feature type="compositionally biased region" description="Basic and acidic residues" evidence="1">
    <location>
        <begin position="346"/>
        <end position="358"/>
    </location>
</feature>
<dbReference type="EMBL" id="JAACNH010000043">
    <property type="protein sequence ID" value="KAG8431914.1"/>
    <property type="molecule type" value="Genomic_DNA"/>
</dbReference>
<protein>
    <recommendedName>
        <fullName evidence="4">Photoreceptor cilium actin regulator</fullName>
    </recommendedName>
</protein>
<reference evidence="2" key="1">
    <citation type="thesis" date="2020" institute="ProQuest LLC" country="789 East Eisenhower Parkway, Ann Arbor, MI, USA">
        <title>Comparative Genomics and Chromosome Evolution.</title>
        <authorList>
            <person name="Mudd A.B."/>
        </authorList>
    </citation>
    <scope>NUCLEOTIDE SEQUENCE</scope>
    <source>
        <strain evidence="2">Female2</strain>
        <tissue evidence="2">Blood</tissue>
    </source>
</reference>
<name>A0A8T2ILF9_9PIPI</name>
<feature type="compositionally biased region" description="Polar residues" evidence="1">
    <location>
        <begin position="1"/>
        <end position="15"/>
    </location>
</feature>
<feature type="compositionally biased region" description="Polar residues" evidence="1">
    <location>
        <begin position="399"/>
        <end position="408"/>
    </location>
</feature>
<dbReference type="Pfam" id="PF15449">
    <property type="entry name" value="Retinal"/>
    <property type="match status" value="3"/>
</dbReference>
<feature type="compositionally biased region" description="Pro residues" evidence="1">
    <location>
        <begin position="1166"/>
        <end position="1180"/>
    </location>
</feature>
<feature type="compositionally biased region" description="Basic residues" evidence="1">
    <location>
        <begin position="134"/>
        <end position="147"/>
    </location>
</feature>
<feature type="compositionally biased region" description="Polar residues" evidence="1">
    <location>
        <begin position="577"/>
        <end position="591"/>
    </location>
</feature>
<feature type="region of interest" description="Disordered" evidence="1">
    <location>
        <begin position="843"/>
        <end position="869"/>
    </location>
</feature>
<dbReference type="PANTHER" id="PTHR22017">
    <property type="entry name" value="PHOTORECEPTOR CILIUM ACTIN REGULATOR"/>
    <property type="match status" value="1"/>
</dbReference>
<feature type="compositionally biased region" description="Polar residues" evidence="1">
    <location>
        <begin position="1010"/>
        <end position="1019"/>
    </location>
</feature>
<gene>
    <name evidence="2" type="ORF">GDO86_019364</name>
</gene>
<dbReference type="GO" id="GO:0001917">
    <property type="term" value="C:photoreceptor inner segment"/>
    <property type="evidence" value="ECO:0007669"/>
    <property type="project" value="TreeGrafter"/>
</dbReference>
<dbReference type="GO" id="GO:1903546">
    <property type="term" value="P:protein localization to photoreceptor outer segment"/>
    <property type="evidence" value="ECO:0007669"/>
    <property type="project" value="TreeGrafter"/>
</dbReference>
<feature type="region of interest" description="Disordered" evidence="1">
    <location>
        <begin position="1"/>
        <end position="153"/>
    </location>
</feature>
<feature type="region of interest" description="Disordered" evidence="1">
    <location>
        <begin position="899"/>
        <end position="1198"/>
    </location>
</feature>
<dbReference type="Proteomes" id="UP000812440">
    <property type="component" value="Unassembled WGS sequence"/>
</dbReference>
<feature type="region of interest" description="Disordered" evidence="1">
    <location>
        <begin position="576"/>
        <end position="596"/>
    </location>
</feature>
<sequence>MGCSPSHSGIIQSIAKNAGKPLKKSQPALSSDQRNEDHTISLLDPGSGFGSGVTIQEHGQGSYQQEKSTSMAHKAPESMASLSEEQRKEQVSNIADESMVKLTYPKGLPERARIRKQSSTGSEQEVGIGETNSRRSRRSKKHRSLKQGKKEKQIVVSDTEKKVDFPELLVKAHQNTYGYLNPNLSKYEAIISMANQATQTQLIMQQMVSFMALRFDEINKCLEEIAEDGEKLFKEVGRNLAWPAVKGNGTEHPDLLQQLLLYTVNKMQELNVTVSSITSNALQGTCSYLQSATNNLQEKLNAKKLCDERLMKTFKLFEDSTVECPQSYPSDTALYSEDSGIGGDNESIKEGRSTDKLGRQTSCDSLGPSIVRRNQEPAANNGTSDPMDRSDPNGVRKGTLNSPPTTNSKRPRVLQKTDSVSMNSMDSSTTLEQDSTNDQESEDSSGSSDYSEDGVDSIYQVTLPPRPLTSPAGTGAFRNSTKWLENPNNEEMSLKMKEAISEKIKFVPGNSKSCVWNKEEEVHDVLVRPSTANGSNRRTSKQRRSRSAESLRSQAEDPTLLELKRTQKDLNRKLEQLYTSNDNSNKGTQQRGKAKSFLHKNVDVSVTDVNSTRKLKACLDKSFNILPSQERVSTRRFSKSTSKDVEQNLLCTTTMKPQTPPKNNENGILKLDNRKLSPRKSVRKLIETFSPLDDSTSVKSLGPLQGVKKFGVPVLPPTIPVHPGLKPLNHHKQSLPAGDSTNMSTLQNPSTSDNNININDLWAEDEENFPPPPPEILFDDSFNVLQPEEHNKATETKILESVSPSAKFVPGTVTKTAGSQKIKTSLNVKDLLPCKNAPVSYMKVGKNNRNREPTISPRKFSSGSGSDLERDSEILKRHEVEQAAHLYRQSCKIIPLRNPGEMVETGNDGEITEPRGDVGLGLKPKQTSPTLQRSTERFSSGIRRISPTRVRDPSPPNKQVLASPAENRTYFKPQFGPQTRVQPLSESTSPAATSKIPSPPVQKKLPSPPLQQKISSPSVQYKLPSSPSHKNSPSPPVQRKLPSSPSHQKSPSPSVQRKLPSPSSHQKSPSSTVQRKLPSPPGLQKPYSPAFQRKLPSPPPHNISPSSQKKPPSSLSHQNSPSPPTQWKPSCPPLQKKLPSPPQVRRQPSPPSQGRILSPPSSYQEPSPPIYCTPSPPESPSFPYKGSRRSSDESQLSTKWIGNAQSIFCPSSTSLFETKPPSPISLSSKEAASHVRPSFSIRQNEDPQRRFAMSAANPQPFVRRSYSDRKPRVQLRAPVSFSATAVSEPSLQQLNCEVPGRRESEPWAGHGLAELSVSQPDLCVIGQGFQP</sequence>
<feature type="compositionally biased region" description="Low complexity" evidence="1">
    <location>
        <begin position="1042"/>
        <end position="1071"/>
    </location>
</feature>
<dbReference type="InterPro" id="IPR029352">
    <property type="entry name" value="PCARE"/>
</dbReference>
<feature type="compositionally biased region" description="Polar residues" evidence="1">
    <location>
        <begin position="53"/>
        <end position="71"/>
    </location>
</feature>
<evidence type="ECO:0008006" key="4">
    <source>
        <dbReference type="Google" id="ProtNLM"/>
    </source>
</evidence>
<organism evidence="2 3">
    <name type="scientific">Hymenochirus boettgeri</name>
    <name type="common">Congo dwarf clawed frog</name>
    <dbReference type="NCBI Taxonomy" id="247094"/>
    <lineage>
        <taxon>Eukaryota</taxon>
        <taxon>Metazoa</taxon>
        <taxon>Chordata</taxon>
        <taxon>Craniata</taxon>
        <taxon>Vertebrata</taxon>
        <taxon>Euteleostomi</taxon>
        <taxon>Amphibia</taxon>
        <taxon>Batrachia</taxon>
        <taxon>Anura</taxon>
        <taxon>Pipoidea</taxon>
        <taxon>Pipidae</taxon>
        <taxon>Pipinae</taxon>
        <taxon>Hymenochirus</taxon>
    </lineage>
</organism>
<feature type="region of interest" description="Disordered" evidence="1">
    <location>
        <begin position="527"/>
        <end position="559"/>
    </location>
</feature>
<feature type="compositionally biased region" description="Low complexity" evidence="1">
    <location>
        <begin position="1103"/>
        <end position="1116"/>
    </location>
</feature>
<evidence type="ECO:0000256" key="1">
    <source>
        <dbReference type="SAM" id="MobiDB-lite"/>
    </source>
</evidence>
<feature type="compositionally biased region" description="Polar residues" evidence="1">
    <location>
        <begin position="739"/>
        <end position="757"/>
    </location>
</feature>
<dbReference type="GO" id="GO:0035845">
    <property type="term" value="P:photoreceptor cell outer segment organization"/>
    <property type="evidence" value="ECO:0007669"/>
    <property type="project" value="TreeGrafter"/>
</dbReference>
<feature type="compositionally biased region" description="Polar residues" evidence="1">
    <location>
        <begin position="976"/>
        <end position="996"/>
    </location>
</feature>
<feature type="region of interest" description="Disordered" evidence="1">
    <location>
        <begin position="1211"/>
        <end position="1247"/>
    </location>
</feature>
<accession>A0A8T2ILF9</accession>
<dbReference type="GO" id="GO:0001750">
    <property type="term" value="C:photoreceptor outer segment"/>
    <property type="evidence" value="ECO:0007669"/>
    <property type="project" value="TreeGrafter"/>
</dbReference>